<dbReference type="EMBL" id="MZNU01000083">
    <property type="protein sequence ID" value="OWP05025.1"/>
    <property type="molecule type" value="Genomic_DNA"/>
</dbReference>
<dbReference type="InterPro" id="IPR025255">
    <property type="entry name" value="DUF4202"/>
</dbReference>
<reference evidence="1 2" key="1">
    <citation type="submission" date="2017-04" db="EMBL/GenBank/DDBJ databases">
        <title>Draft genome sequence of Marssonina coronaria NL1: causal agent of apple blotch.</title>
        <authorList>
            <person name="Cheng Q."/>
        </authorList>
    </citation>
    <scope>NUCLEOTIDE SEQUENCE [LARGE SCALE GENOMIC DNA]</scope>
    <source>
        <strain evidence="1 2">NL1</strain>
    </source>
</reference>
<dbReference type="STRING" id="503106.A0A218ZCM3"/>
<dbReference type="AlphaFoldDB" id="A0A218ZCM3"/>
<dbReference type="PANTHER" id="PTHR41729">
    <property type="entry name" value="GLUTAMYL-TRNA SYNTHETASE"/>
    <property type="match status" value="1"/>
</dbReference>
<evidence type="ECO:0008006" key="3">
    <source>
        <dbReference type="Google" id="ProtNLM"/>
    </source>
</evidence>
<keyword evidence="2" id="KW-1185">Reference proteome</keyword>
<evidence type="ECO:0000313" key="2">
    <source>
        <dbReference type="Proteomes" id="UP000242519"/>
    </source>
</evidence>
<accession>A0A218ZCM3</accession>
<protein>
    <recommendedName>
        <fullName evidence="3">Glutamyl-tRNA synthetase</fullName>
    </recommendedName>
</protein>
<gene>
    <name evidence="1" type="ORF">B2J93_595</name>
</gene>
<dbReference type="InParanoid" id="A0A218ZCM3"/>
<name>A0A218ZCM3_9HELO</name>
<dbReference type="PANTHER" id="PTHR41729:SF1">
    <property type="entry name" value="GLUTAMYL-TRNA SYNTHETASE"/>
    <property type="match status" value="1"/>
</dbReference>
<sequence>MAATNSEAAISLIDEAHALDPNTAVVNGVSVPYELHYAQKMSHYLALRAPAASPILKVAVRAQHLRRWEIPRSEYPMNKHGYLTWRSFLKTRQARLASEICTRCHFTAEEAEGVARLIRKEDLKKNEETQILEDVACLVFLDDQLEAFEREHDEKKIVDILRKTWGKMSERGHELAWEIPMRESSKELIGKAVGG</sequence>
<evidence type="ECO:0000313" key="1">
    <source>
        <dbReference type="EMBL" id="OWP05025.1"/>
    </source>
</evidence>
<proteinExistence type="predicted"/>
<dbReference type="Proteomes" id="UP000242519">
    <property type="component" value="Unassembled WGS sequence"/>
</dbReference>
<comment type="caution">
    <text evidence="1">The sequence shown here is derived from an EMBL/GenBank/DDBJ whole genome shotgun (WGS) entry which is preliminary data.</text>
</comment>
<dbReference type="OrthoDB" id="417697at2759"/>
<organism evidence="1 2">
    <name type="scientific">Diplocarpon coronariae</name>
    <dbReference type="NCBI Taxonomy" id="2795749"/>
    <lineage>
        <taxon>Eukaryota</taxon>
        <taxon>Fungi</taxon>
        <taxon>Dikarya</taxon>
        <taxon>Ascomycota</taxon>
        <taxon>Pezizomycotina</taxon>
        <taxon>Leotiomycetes</taxon>
        <taxon>Helotiales</taxon>
        <taxon>Drepanopezizaceae</taxon>
        <taxon>Diplocarpon</taxon>
    </lineage>
</organism>
<dbReference type="Pfam" id="PF13875">
    <property type="entry name" value="DUF4202"/>
    <property type="match status" value="1"/>
</dbReference>